<keyword evidence="1" id="KW-0472">Membrane</keyword>
<keyword evidence="1" id="KW-1133">Transmembrane helix</keyword>
<accession>A0ABN3HCP0</accession>
<keyword evidence="1" id="KW-0812">Transmembrane</keyword>
<feature type="transmembrane region" description="Helical" evidence="1">
    <location>
        <begin position="127"/>
        <end position="148"/>
    </location>
</feature>
<comment type="caution">
    <text evidence="2">The sequence shown here is derived from an EMBL/GenBank/DDBJ whole genome shotgun (WGS) entry which is preliminary data.</text>
</comment>
<protein>
    <recommendedName>
        <fullName evidence="4">DUF2637 domain-containing protein</fullName>
    </recommendedName>
</protein>
<dbReference type="Proteomes" id="UP001501170">
    <property type="component" value="Unassembled WGS sequence"/>
</dbReference>
<gene>
    <name evidence="2" type="ORF">GCM10009855_14080</name>
</gene>
<proteinExistence type="predicted"/>
<evidence type="ECO:0000313" key="2">
    <source>
        <dbReference type="EMBL" id="GAA2375958.1"/>
    </source>
</evidence>
<feature type="transmembrane region" description="Helical" evidence="1">
    <location>
        <begin position="57"/>
        <end position="79"/>
    </location>
</feature>
<evidence type="ECO:0000256" key="1">
    <source>
        <dbReference type="SAM" id="Phobius"/>
    </source>
</evidence>
<keyword evidence="3" id="KW-1185">Reference proteome</keyword>
<sequence>MRADNESPKPEVHRWGFYAVVMAVCLVLSMAGNGLHVWSQWHADVAAGVDRGTASPWVPTIAVMVFPAMVMVMTEMVVISHRRNAGRVRTVVTALAAVVGLVTLAVSYVGLVYVCTTIIGIPSVLGYLAPIVVDAPIIAATVGLWDVLGNIRADAAEHVVHTPPAHVAPEPVHTVHDDVSESVQPVDLTDGLDRAHPTAHVQTDDVARPVHIPDLGEHGTAGVHDDSVHALDAGRTECVDESVHIDDRDVHDDLAQPARPVFTVIADDVHGGLARDVEDGVRALAERVHAELSPSVDVDILAELIRARRDEETPYRELGLKADVSPNTVRKWIKAAEDIQAEAETA</sequence>
<name>A0ABN3HCP0_9ACTN</name>
<feature type="transmembrane region" description="Helical" evidence="1">
    <location>
        <begin position="91"/>
        <end position="121"/>
    </location>
</feature>
<feature type="transmembrane region" description="Helical" evidence="1">
    <location>
        <begin position="15"/>
        <end position="37"/>
    </location>
</feature>
<evidence type="ECO:0000313" key="3">
    <source>
        <dbReference type="Proteomes" id="UP001501170"/>
    </source>
</evidence>
<reference evidence="2 3" key="1">
    <citation type="journal article" date="2019" name="Int. J. Syst. Evol. Microbiol.">
        <title>The Global Catalogue of Microorganisms (GCM) 10K type strain sequencing project: providing services to taxonomists for standard genome sequencing and annotation.</title>
        <authorList>
            <consortium name="The Broad Institute Genomics Platform"/>
            <consortium name="The Broad Institute Genome Sequencing Center for Infectious Disease"/>
            <person name="Wu L."/>
            <person name="Ma J."/>
        </authorList>
    </citation>
    <scope>NUCLEOTIDE SEQUENCE [LARGE SCALE GENOMIC DNA]</scope>
    <source>
        <strain evidence="2 3">JCM 16227</strain>
    </source>
</reference>
<evidence type="ECO:0008006" key="4">
    <source>
        <dbReference type="Google" id="ProtNLM"/>
    </source>
</evidence>
<dbReference type="RefSeq" id="WP_346075619.1">
    <property type="nucleotide sequence ID" value="NZ_BAAARB010000005.1"/>
</dbReference>
<organism evidence="2 3">
    <name type="scientific">Gordonia cholesterolivorans</name>
    <dbReference type="NCBI Taxonomy" id="559625"/>
    <lineage>
        <taxon>Bacteria</taxon>
        <taxon>Bacillati</taxon>
        <taxon>Actinomycetota</taxon>
        <taxon>Actinomycetes</taxon>
        <taxon>Mycobacteriales</taxon>
        <taxon>Gordoniaceae</taxon>
        <taxon>Gordonia</taxon>
    </lineage>
</organism>
<dbReference type="EMBL" id="BAAARB010000005">
    <property type="protein sequence ID" value="GAA2375958.1"/>
    <property type="molecule type" value="Genomic_DNA"/>
</dbReference>